<evidence type="ECO:0000256" key="13">
    <source>
        <dbReference type="ARBA" id="ARBA00025634"/>
    </source>
</evidence>
<dbReference type="GO" id="GO:0000162">
    <property type="term" value="P:L-tryptophan biosynthetic process"/>
    <property type="evidence" value="ECO:0007669"/>
    <property type="project" value="UniProtKB-UniPathway"/>
</dbReference>
<comment type="subunit">
    <text evidence="4 15">Heterotetramer consisting of two non-identical subunits: a beta subunit (TrpG) and a large alpha subunit (TrpE).</text>
</comment>
<evidence type="ECO:0000256" key="5">
    <source>
        <dbReference type="ARBA" id="ARBA00012266"/>
    </source>
</evidence>
<dbReference type="UniPathway" id="UPA00035">
    <property type="reaction ID" value="UER00040"/>
</dbReference>
<evidence type="ECO:0000256" key="15">
    <source>
        <dbReference type="RuleBase" id="RU364045"/>
    </source>
</evidence>
<keyword evidence="7 15" id="KW-0028">Amino-acid biosynthesis</keyword>
<dbReference type="InterPro" id="IPR005256">
    <property type="entry name" value="Anth_synth_I_PabB"/>
</dbReference>
<comment type="similarity">
    <text evidence="3 15">Belongs to the anthranilate synthase component I family.</text>
</comment>
<dbReference type="GO" id="GO:0046872">
    <property type="term" value="F:metal ion binding"/>
    <property type="evidence" value="ECO:0007669"/>
    <property type="project" value="UniProtKB-KW"/>
</dbReference>
<keyword evidence="9 15" id="KW-0822">Tryptophan biosynthesis</keyword>
<keyword evidence="10 15" id="KW-0460">Magnesium</keyword>
<evidence type="ECO:0000256" key="11">
    <source>
        <dbReference type="ARBA" id="ARBA00023141"/>
    </source>
</evidence>
<dbReference type="OrthoDB" id="9803598at2"/>
<evidence type="ECO:0000256" key="6">
    <source>
        <dbReference type="ARBA" id="ARBA00020653"/>
    </source>
</evidence>
<accession>Q0APU2</accession>
<feature type="domain" description="Chorismate-utilising enzyme C-terminal" evidence="17">
    <location>
        <begin position="231"/>
        <end position="484"/>
    </location>
</feature>
<name>Q0APU2_MARMM</name>
<keyword evidence="11 15" id="KW-0057">Aromatic amino acid biosynthesis</keyword>
<feature type="region of interest" description="Disordered" evidence="16">
    <location>
        <begin position="210"/>
        <end position="233"/>
    </location>
</feature>
<comment type="catalytic activity">
    <reaction evidence="14 15">
        <text>chorismate + L-glutamine = anthranilate + pyruvate + L-glutamate + H(+)</text>
        <dbReference type="Rhea" id="RHEA:21732"/>
        <dbReference type="ChEBI" id="CHEBI:15361"/>
        <dbReference type="ChEBI" id="CHEBI:15378"/>
        <dbReference type="ChEBI" id="CHEBI:16567"/>
        <dbReference type="ChEBI" id="CHEBI:29748"/>
        <dbReference type="ChEBI" id="CHEBI:29985"/>
        <dbReference type="ChEBI" id="CHEBI:58359"/>
        <dbReference type="EC" id="4.1.3.27"/>
    </reaction>
</comment>
<gene>
    <name evidence="15" type="primary">trpE</name>
    <name evidence="19" type="ordered locus">Mmar10_1403</name>
</gene>
<evidence type="ECO:0000256" key="9">
    <source>
        <dbReference type="ARBA" id="ARBA00022822"/>
    </source>
</evidence>
<evidence type="ECO:0000256" key="2">
    <source>
        <dbReference type="ARBA" id="ARBA00004873"/>
    </source>
</evidence>
<comment type="pathway">
    <text evidence="2 15">Amino-acid biosynthesis; L-tryptophan biosynthesis; L-tryptophan from chorismate: step 1/5.</text>
</comment>
<dbReference type="STRING" id="394221.Mmar10_1403"/>
<evidence type="ECO:0000259" key="17">
    <source>
        <dbReference type="Pfam" id="PF00425"/>
    </source>
</evidence>
<dbReference type="KEGG" id="mmr:Mmar10_1403"/>
<dbReference type="SUPFAM" id="SSF56322">
    <property type="entry name" value="ADC synthase"/>
    <property type="match status" value="1"/>
</dbReference>
<dbReference type="PANTHER" id="PTHR11236">
    <property type="entry name" value="AMINOBENZOATE/ANTHRANILATE SYNTHASE"/>
    <property type="match status" value="1"/>
</dbReference>
<evidence type="ECO:0000256" key="14">
    <source>
        <dbReference type="ARBA" id="ARBA00047683"/>
    </source>
</evidence>
<dbReference type="InterPro" id="IPR006805">
    <property type="entry name" value="Anth_synth_I_N"/>
</dbReference>
<sequence>MTPHAVITPDFATAAAQLERGETCVIQARRVDDLLTPVAAYLRLADSQPNTFLLESVEGGAWRGRYSAIGLDPDLIWRCRDGVVSEARGMDVAKRRFSPIEAAPMEALREVIEAAHCPLPIDAPPLASGLFGYLGYDMVRYLERLPEGAAPDPLGLPESILLRPQTMVVFDALKQEIQVYCPVRPGEYSAREAYDAAVERLQTTLQKLAGATPEKAAPTGELGPRQSNRSPDDYRAAVDRARDYIRAGDAFQVVPSQRFSADYPADPFWLYRSLRRLNPSPFLFFFRFDGFEVVGSSPEILVRLRDDVVTIRPIAGTRPRGKTPAEDDAFEADLLADPKERSEHLMLLDLGRNDVGRIAKPGSVRITAREIVERYSHVMHIVSNVEGDLRDDQDVVSALFAGFPAGTVSGAPKVRAMEIIDELEPHRRGVYAGAVGYFSAGGGMDTAIALRTAVFKDGRMHVQAGAGVVLDSDPESERVETVNKAEALFRAAIDSFGH</sequence>
<dbReference type="Gene3D" id="3.60.120.10">
    <property type="entry name" value="Anthranilate synthase"/>
    <property type="match status" value="1"/>
</dbReference>
<feature type="domain" description="Anthranilate synthase component I N-terminal" evidence="18">
    <location>
        <begin position="33"/>
        <end position="178"/>
    </location>
</feature>
<dbReference type="GO" id="GO:0004049">
    <property type="term" value="F:anthranilate synthase activity"/>
    <property type="evidence" value="ECO:0007669"/>
    <property type="project" value="UniProtKB-EC"/>
</dbReference>
<evidence type="ECO:0000256" key="7">
    <source>
        <dbReference type="ARBA" id="ARBA00022605"/>
    </source>
</evidence>
<dbReference type="Pfam" id="PF00425">
    <property type="entry name" value="Chorismate_bind"/>
    <property type="match status" value="1"/>
</dbReference>
<evidence type="ECO:0000313" key="20">
    <source>
        <dbReference type="Proteomes" id="UP000001964"/>
    </source>
</evidence>
<evidence type="ECO:0000256" key="8">
    <source>
        <dbReference type="ARBA" id="ARBA00022723"/>
    </source>
</evidence>
<keyword evidence="20" id="KW-1185">Reference proteome</keyword>
<proteinExistence type="inferred from homology"/>
<dbReference type="Pfam" id="PF04715">
    <property type="entry name" value="Anth_synt_I_N"/>
    <property type="match status" value="1"/>
</dbReference>
<dbReference type="RefSeq" id="WP_011643342.1">
    <property type="nucleotide sequence ID" value="NC_008347.1"/>
</dbReference>
<organism evidence="19 20">
    <name type="scientific">Maricaulis maris (strain MCS10)</name>
    <name type="common">Caulobacter maris</name>
    <dbReference type="NCBI Taxonomy" id="394221"/>
    <lineage>
        <taxon>Bacteria</taxon>
        <taxon>Pseudomonadati</taxon>
        <taxon>Pseudomonadota</taxon>
        <taxon>Alphaproteobacteria</taxon>
        <taxon>Maricaulales</taxon>
        <taxon>Maricaulaceae</taxon>
        <taxon>Maricaulis</taxon>
    </lineage>
</organism>
<dbReference type="InterPro" id="IPR019999">
    <property type="entry name" value="Anth_synth_I-like"/>
</dbReference>
<dbReference type="PRINTS" id="PR00095">
    <property type="entry name" value="ANTSNTHASEI"/>
</dbReference>
<evidence type="ECO:0000256" key="3">
    <source>
        <dbReference type="ARBA" id="ARBA00009562"/>
    </source>
</evidence>
<dbReference type="EC" id="4.1.3.27" evidence="5 15"/>
<evidence type="ECO:0000256" key="1">
    <source>
        <dbReference type="ARBA" id="ARBA00001946"/>
    </source>
</evidence>
<comment type="cofactor">
    <cofactor evidence="1 15">
        <name>Mg(2+)</name>
        <dbReference type="ChEBI" id="CHEBI:18420"/>
    </cofactor>
</comment>
<dbReference type="AlphaFoldDB" id="Q0APU2"/>
<dbReference type="NCBIfam" id="TIGR00564">
    <property type="entry name" value="trpE_most"/>
    <property type="match status" value="1"/>
</dbReference>
<dbReference type="InterPro" id="IPR015890">
    <property type="entry name" value="Chorismate_C"/>
</dbReference>
<dbReference type="Proteomes" id="UP000001964">
    <property type="component" value="Chromosome"/>
</dbReference>
<protein>
    <recommendedName>
        <fullName evidence="6 15">Anthranilate synthase component 1</fullName>
        <ecNumber evidence="5 15">4.1.3.27</ecNumber>
    </recommendedName>
</protein>
<evidence type="ECO:0000259" key="18">
    <source>
        <dbReference type="Pfam" id="PF04715"/>
    </source>
</evidence>
<dbReference type="HOGENOM" id="CLU_006493_9_3_5"/>
<evidence type="ECO:0000256" key="4">
    <source>
        <dbReference type="ARBA" id="ARBA00011575"/>
    </source>
</evidence>
<comment type="function">
    <text evidence="13 15">Part of a heterotetrameric complex that catalyzes the two-step biosynthesis of anthranilate, an intermediate in the biosynthesis of L-tryptophan. In the first step, the glutamine-binding beta subunit (TrpG) of anthranilate synthase (AS) provides the glutamine amidotransferase activity which generates ammonia as a substrate that, along with chorismate, is used in the second step, catalyzed by the large alpha subunit of AS (TrpE) to produce anthranilate. In the absence of TrpG, TrpE can synthesize anthranilate directly from chorismate and high concentrations of ammonia.</text>
</comment>
<evidence type="ECO:0000313" key="19">
    <source>
        <dbReference type="EMBL" id="ABI65695.1"/>
    </source>
</evidence>
<reference evidence="19 20" key="1">
    <citation type="submission" date="2006-08" db="EMBL/GenBank/DDBJ databases">
        <title>Complete sequence of Maricaulis maris MCS10.</title>
        <authorList>
            <consortium name="US DOE Joint Genome Institute"/>
            <person name="Copeland A."/>
            <person name="Lucas S."/>
            <person name="Lapidus A."/>
            <person name="Barry K."/>
            <person name="Detter J.C."/>
            <person name="Glavina del Rio T."/>
            <person name="Hammon N."/>
            <person name="Israni S."/>
            <person name="Dalin E."/>
            <person name="Tice H."/>
            <person name="Pitluck S."/>
            <person name="Saunders E."/>
            <person name="Brettin T."/>
            <person name="Bruce D."/>
            <person name="Han C."/>
            <person name="Tapia R."/>
            <person name="Gilna P."/>
            <person name="Schmutz J."/>
            <person name="Larimer F."/>
            <person name="Land M."/>
            <person name="Hauser L."/>
            <person name="Kyrpides N."/>
            <person name="Mikhailova N."/>
            <person name="Viollier P."/>
            <person name="Stephens C."/>
            <person name="Richardson P."/>
        </authorList>
    </citation>
    <scope>NUCLEOTIDE SEQUENCE [LARGE SCALE GENOMIC DNA]</scope>
    <source>
        <strain evidence="19 20">MCS10</strain>
    </source>
</reference>
<dbReference type="EMBL" id="CP000449">
    <property type="protein sequence ID" value="ABI65695.1"/>
    <property type="molecule type" value="Genomic_DNA"/>
</dbReference>
<evidence type="ECO:0000256" key="12">
    <source>
        <dbReference type="ARBA" id="ARBA00023239"/>
    </source>
</evidence>
<keyword evidence="12 15" id="KW-0456">Lyase</keyword>
<evidence type="ECO:0000256" key="16">
    <source>
        <dbReference type="SAM" id="MobiDB-lite"/>
    </source>
</evidence>
<dbReference type="eggNOG" id="COG0147">
    <property type="taxonomic scope" value="Bacteria"/>
</dbReference>
<dbReference type="InterPro" id="IPR005801">
    <property type="entry name" value="ADC_synthase"/>
</dbReference>
<dbReference type="PANTHER" id="PTHR11236:SF48">
    <property type="entry name" value="ISOCHORISMATE SYNTHASE MENF"/>
    <property type="match status" value="1"/>
</dbReference>
<evidence type="ECO:0000256" key="10">
    <source>
        <dbReference type="ARBA" id="ARBA00022842"/>
    </source>
</evidence>
<keyword evidence="8 15" id="KW-0479">Metal-binding</keyword>